<dbReference type="InterPro" id="IPR050491">
    <property type="entry name" value="AmpC-like"/>
</dbReference>
<reference evidence="2 3" key="1">
    <citation type="submission" date="2023-03" db="EMBL/GenBank/DDBJ databases">
        <title>Altererythrobacter sp. CAU 1644 isolated from sand.</title>
        <authorList>
            <person name="Kim W."/>
        </authorList>
    </citation>
    <scope>NUCLEOTIDE SEQUENCE [LARGE SCALE GENOMIC DNA]</scope>
    <source>
        <strain evidence="2 3">CAU 1644</strain>
    </source>
</reference>
<dbReference type="GO" id="GO:0016787">
    <property type="term" value="F:hydrolase activity"/>
    <property type="evidence" value="ECO:0007669"/>
    <property type="project" value="UniProtKB-KW"/>
</dbReference>
<proteinExistence type="predicted"/>
<dbReference type="Gene3D" id="3.40.710.10">
    <property type="entry name" value="DD-peptidase/beta-lactamase superfamily"/>
    <property type="match status" value="1"/>
</dbReference>
<dbReference type="InterPro" id="IPR012338">
    <property type="entry name" value="Beta-lactam/transpept-like"/>
</dbReference>
<dbReference type="Proteomes" id="UP001215827">
    <property type="component" value="Chromosome"/>
</dbReference>
<organism evidence="2 3">
    <name type="scientific">Altererythrobacter arenosus</name>
    <dbReference type="NCBI Taxonomy" id="3032592"/>
    <lineage>
        <taxon>Bacteria</taxon>
        <taxon>Pseudomonadati</taxon>
        <taxon>Pseudomonadota</taxon>
        <taxon>Alphaproteobacteria</taxon>
        <taxon>Sphingomonadales</taxon>
        <taxon>Erythrobacteraceae</taxon>
        <taxon>Altererythrobacter</taxon>
    </lineage>
</organism>
<keyword evidence="2" id="KW-0378">Hydrolase</keyword>
<dbReference type="Pfam" id="PF00144">
    <property type="entry name" value="Beta-lactamase"/>
    <property type="match status" value="1"/>
</dbReference>
<evidence type="ECO:0000259" key="1">
    <source>
        <dbReference type="Pfam" id="PF00144"/>
    </source>
</evidence>
<dbReference type="EC" id="3.1.1.103" evidence="2"/>
<dbReference type="PANTHER" id="PTHR46825">
    <property type="entry name" value="D-ALANYL-D-ALANINE-CARBOXYPEPTIDASE/ENDOPEPTIDASE AMPH"/>
    <property type="match status" value="1"/>
</dbReference>
<dbReference type="InterPro" id="IPR001466">
    <property type="entry name" value="Beta-lactam-related"/>
</dbReference>
<keyword evidence="3" id="KW-1185">Reference proteome</keyword>
<evidence type="ECO:0000313" key="3">
    <source>
        <dbReference type="Proteomes" id="UP001215827"/>
    </source>
</evidence>
<sequence length="320" mass="35200">MIEAAMTESGTPGVAVGVIVDGQIIYVKGHGIVHRDMPTAAVDCRTRFHAASLSKPVVASALMTAFERGEMSETQTLADLVAGSNAHLLLTDLMTHTAGLRDRQRARARTSQKEKAEYFERALRQAGRATGAHRFRYTDVDYNLLGFAIEHRSGGSLQHFAHARIFGPLGMMDSSFALDAPGEAVTAWPHVGLGNTPASSHPHDIAFAPSSGLQTTAHDLVLFMQAYLDRDERLMARTSYDRAEAIKMTTQWEGISQSLVWQVATRAGQRVLQHGGSDKGFRSLITIYPESRAGIVMLANGEHFDRWTLRAQIERLIFDR</sequence>
<dbReference type="SUPFAM" id="SSF56601">
    <property type="entry name" value="beta-lactamase/transpeptidase-like"/>
    <property type="match status" value="1"/>
</dbReference>
<dbReference type="EMBL" id="CP121106">
    <property type="protein sequence ID" value="WFL77724.1"/>
    <property type="molecule type" value="Genomic_DNA"/>
</dbReference>
<accession>A0ABY8FRT4</accession>
<protein>
    <submittedName>
        <fullName evidence="2">Serine hydrolase</fullName>
        <ecNumber evidence="2">3.1.1.103</ecNumber>
    </submittedName>
</protein>
<evidence type="ECO:0000313" key="2">
    <source>
        <dbReference type="EMBL" id="WFL77724.1"/>
    </source>
</evidence>
<dbReference type="PANTHER" id="PTHR46825:SF8">
    <property type="entry name" value="BETA-LACTAMASE-RELATED"/>
    <property type="match status" value="1"/>
</dbReference>
<feature type="domain" description="Beta-lactamase-related" evidence="1">
    <location>
        <begin position="2"/>
        <end position="305"/>
    </location>
</feature>
<name>A0ABY8FRT4_9SPHN</name>
<gene>
    <name evidence="2" type="ORF">P7228_01255</name>
</gene>